<proteinExistence type="inferred from homology"/>
<organism evidence="5 6">
    <name type="scientific">Tomitella cavernea</name>
    <dbReference type="NCBI Taxonomy" id="1387982"/>
    <lineage>
        <taxon>Bacteria</taxon>
        <taxon>Bacillati</taxon>
        <taxon>Actinomycetota</taxon>
        <taxon>Actinomycetes</taxon>
        <taxon>Mycobacteriales</taxon>
        <taxon>Tomitella</taxon>
    </lineage>
</organism>
<comment type="similarity">
    <text evidence="1 4">Belongs to the glycosyl hydrolase 1 family.</text>
</comment>
<dbReference type="PANTHER" id="PTHR10353">
    <property type="entry name" value="GLYCOSYL HYDROLASE"/>
    <property type="match status" value="1"/>
</dbReference>
<dbReference type="Gene3D" id="3.20.20.80">
    <property type="entry name" value="Glycosidases"/>
    <property type="match status" value="2"/>
</dbReference>
<dbReference type="Pfam" id="PF00232">
    <property type="entry name" value="Glyco_hydro_1"/>
    <property type="match status" value="2"/>
</dbReference>
<evidence type="ECO:0000313" key="5">
    <source>
        <dbReference type="EMBL" id="GAA4810036.1"/>
    </source>
</evidence>
<dbReference type="InterPro" id="IPR017853">
    <property type="entry name" value="GH"/>
</dbReference>
<evidence type="ECO:0000256" key="2">
    <source>
        <dbReference type="ARBA" id="ARBA00022801"/>
    </source>
</evidence>
<keyword evidence="2" id="KW-0378">Hydrolase</keyword>
<keyword evidence="6" id="KW-1185">Reference proteome</keyword>
<keyword evidence="3" id="KW-0326">Glycosidase</keyword>
<dbReference type="Proteomes" id="UP001500839">
    <property type="component" value="Unassembled WGS sequence"/>
</dbReference>
<dbReference type="PRINTS" id="PR00131">
    <property type="entry name" value="GLHYDRLASE1"/>
</dbReference>
<dbReference type="InterPro" id="IPR001360">
    <property type="entry name" value="Glyco_hydro_1"/>
</dbReference>
<reference evidence="6" key="1">
    <citation type="journal article" date="2019" name="Int. J. Syst. Evol. Microbiol.">
        <title>The Global Catalogue of Microorganisms (GCM) 10K type strain sequencing project: providing services to taxonomists for standard genome sequencing and annotation.</title>
        <authorList>
            <consortium name="The Broad Institute Genomics Platform"/>
            <consortium name="The Broad Institute Genome Sequencing Center for Infectious Disease"/>
            <person name="Wu L."/>
            <person name="Ma J."/>
        </authorList>
    </citation>
    <scope>NUCLEOTIDE SEQUENCE [LARGE SCALE GENOMIC DNA]</scope>
    <source>
        <strain evidence="6">JCM 18542</strain>
    </source>
</reference>
<comment type="caution">
    <text evidence="5">The sequence shown here is derived from an EMBL/GenBank/DDBJ whole genome shotgun (WGS) entry which is preliminary data.</text>
</comment>
<evidence type="ECO:0000256" key="4">
    <source>
        <dbReference type="RuleBase" id="RU003690"/>
    </source>
</evidence>
<sequence length="438" mass="49032">MLKSFAAPALVLRMIGSALLLIGFVAVPQNFAAAEGLPAAGDDFHWGVAMSEFQSGGYFPDSNWTRYAQRSADPYRNSVDFYHRYPEDIQRAADLGVNTFRLSIEWARLEPATGQWDEQAFEYYDDVLREIADAGMRPMLTLDHWVYPGWVADQGGWANPDIVGEWLDNARKVVDRYAHLDPLWVTFNEGTAYVMQEVKHGGLSPADVPVMFDRMAQAHRSIYDYIHAVQPGAMVTTNASYIPTAEPVMDAQLIDKVADRLDYVGIDYYYGVSPTNPTAVYALLDEHWKATLEPEGVYYALRYYARKFPGKPLYIVENGMPTDNGAPRADGQTRAAALRDDVYWIQRAKADGMNVIGYNYWSLTDNYEWGTYAPRFGLYTVDVLTDPELTRRPTDGVDAYRDIIRTGGVPDGYTPSRPPAGCSLVDAPSSCLDPVTVD</sequence>
<name>A0ABP9CFF3_9ACTN</name>
<evidence type="ECO:0000256" key="3">
    <source>
        <dbReference type="ARBA" id="ARBA00023295"/>
    </source>
</evidence>
<evidence type="ECO:0000256" key="1">
    <source>
        <dbReference type="ARBA" id="ARBA00010838"/>
    </source>
</evidence>
<evidence type="ECO:0000313" key="6">
    <source>
        <dbReference type="Proteomes" id="UP001500839"/>
    </source>
</evidence>
<protein>
    <submittedName>
        <fullName evidence="5">Family 1 glycosylhydrolase</fullName>
    </submittedName>
</protein>
<dbReference type="SUPFAM" id="SSF51445">
    <property type="entry name" value="(Trans)glycosidases"/>
    <property type="match status" value="1"/>
</dbReference>
<dbReference type="PANTHER" id="PTHR10353:SF209">
    <property type="entry name" value="GALACTOLIPID GALACTOSYLTRANSFERASE SFR2, CHLOROPLASTIC"/>
    <property type="match status" value="1"/>
</dbReference>
<accession>A0ABP9CFF3</accession>
<gene>
    <name evidence="5" type="ORF">GCM10023353_12810</name>
</gene>
<dbReference type="EMBL" id="BAABKQ010000001">
    <property type="protein sequence ID" value="GAA4810036.1"/>
    <property type="molecule type" value="Genomic_DNA"/>
</dbReference>